<dbReference type="PANTHER" id="PTHR36174">
    <property type="entry name" value="LIPID II:GLYCINE GLYCYLTRANSFERASE"/>
    <property type="match status" value="1"/>
</dbReference>
<gene>
    <name evidence="2" type="ORF">FUA26_06295</name>
</gene>
<evidence type="ECO:0000313" key="2">
    <source>
        <dbReference type="EMBL" id="TXE11675.1"/>
    </source>
</evidence>
<dbReference type="Gene3D" id="3.40.630.30">
    <property type="match status" value="1"/>
</dbReference>
<dbReference type="InterPro" id="IPR038740">
    <property type="entry name" value="BioF2-like_GNAT_dom"/>
</dbReference>
<dbReference type="SUPFAM" id="SSF55729">
    <property type="entry name" value="Acyl-CoA N-acyltransferases (Nat)"/>
    <property type="match status" value="1"/>
</dbReference>
<proteinExistence type="predicted"/>
<dbReference type="AlphaFoldDB" id="A0A5C7AYV0"/>
<evidence type="ECO:0000259" key="1">
    <source>
        <dbReference type="Pfam" id="PF13480"/>
    </source>
</evidence>
<dbReference type="Pfam" id="PF13480">
    <property type="entry name" value="Acetyltransf_6"/>
    <property type="match status" value="1"/>
</dbReference>
<dbReference type="PANTHER" id="PTHR36174:SF1">
    <property type="entry name" value="LIPID II:GLYCINE GLYCYLTRANSFERASE"/>
    <property type="match status" value="1"/>
</dbReference>
<dbReference type="OrthoDB" id="9785911at2"/>
<accession>A0A5C7AYV0</accession>
<keyword evidence="2" id="KW-0808">Transferase</keyword>
<dbReference type="InterPro" id="IPR016181">
    <property type="entry name" value="Acyl_CoA_acyltransferase"/>
</dbReference>
<dbReference type="Proteomes" id="UP000321790">
    <property type="component" value="Unassembled WGS sequence"/>
</dbReference>
<dbReference type="RefSeq" id="WP_147133165.1">
    <property type="nucleotide sequence ID" value="NZ_VOSC01000019.1"/>
</dbReference>
<keyword evidence="3" id="KW-1185">Reference proteome</keyword>
<reference evidence="3" key="1">
    <citation type="submission" date="2019-08" db="EMBL/GenBank/DDBJ databases">
        <title>Seonamhaeicola sediminis sp. nov., isolated from marine sediment.</title>
        <authorList>
            <person name="Cao W.R."/>
        </authorList>
    </citation>
    <scope>NUCLEOTIDE SEQUENCE [LARGE SCALE GENOMIC DNA]</scope>
    <source>
        <strain evidence="3">Gy8</strain>
    </source>
</reference>
<dbReference type="InterPro" id="IPR050644">
    <property type="entry name" value="PG_Glycine_Bridge_Synth"/>
</dbReference>
<sequence>MLPQHTKLDIITEKNAWDRILKNIQTYDVYHTYNYHHATKHEAHQAVLLVYTTNTSTIALPLLLRPIEGTPYFDATSVYGYVGPLASGNLQPDTLKDFKQLLQAFFEKKHIVSVFSRLHPFVAQTAMLDGMGTTTHIGNVVNIDITLPVDTQRTLFSKTTKRYLNKCYKQFHVKTGKTAADIAAFMALYYENMDRVQATKAYYFSEAYFQKLLESTDFDTQLLMAIDNTTNTVAAAALMIQTNTIVQYHLSGTNAAYLHLSPIRLLIDTMRIKATEAQCTHFNLGGGLGGSSDDALFNFKASFSKDFKAFKVWKYIVNTEVYNALVTQNNIQETNDDTYFPLYRKHEAD</sequence>
<comment type="caution">
    <text evidence="2">The sequence shown here is derived from an EMBL/GenBank/DDBJ whole genome shotgun (WGS) entry which is preliminary data.</text>
</comment>
<organism evidence="2 3">
    <name type="scientific">Seonamhaeicola algicola</name>
    <dbReference type="NCBI Taxonomy" id="1719036"/>
    <lineage>
        <taxon>Bacteria</taxon>
        <taxon>Pseudomonadati</taxon>
        <taxon>Bacteroidota</taxon>
        <taxon>Flavobacteriia</taxon>
        <taxon>Flavobacteriales</taxon>
        <taxon>Flavobacteriaceae</taxon>
    </lineage>
</organism>
<name>A0A5C7AYV0_9FLAO</name>
<dbReference type="GO" id="GO:0016740">
    <property type="term" value="F:transferase activity"/>
    <property type="evidence" value="ECO:0007669"/>
    <property type="project" value="UniProtKB-KW"/>
</dbReference>
<evidence type="ECO:0000313" key="3">
    <source>
        <dbReference type="Proteomes" id="UP000321790"/>
    </source>
</evidence>
<protein>
    <submittedName>
        <fullName evidence="2">GNAT family N-acetyltransferase</fullName>
    </submittedName>
</protein>
<feature type="domain" description="BioF2-like acetyltransferase" evidence="1">
    <location>
        <begin position="159"/>
        <end position="287"/>
    </location>
</feature>
<dbReference type="EMBL" id="VOSC01000019">
    <property type="protein sequence ID" value="TXE11675.1"/>
    <property type="molecule type" value="Genomic_DNA"/>
</dbReference>